<evidence type="ECO:0000256" key="2">
    <source>
        <dbReference type="ARBA" id="ARBA00023002"/>
    </source>
</evidence>
<dbReference type="InterPro" id="IPR051545">
    <property type="entry name" value="NAD(P)H_dehydrogenase_qn"/>
</dbReference>
<accession>A0ABP1FB46</accession>
<dbReference type="PANTHER" id="PTHR10204:SF34">
    <property type="entry name" value="NAD(P)H DEHYDROGENASE [QUINONE] 1 ISOFORM 1"/>
    <property type="match status" value="1"/>
</dbReference>
<sequence>MKVQLIVCHPNDKSFNHAIASRVQKVLLKNGHDVIFHDLYKEKFNPVLTYEEVLGETEDVLVKEYIQDLLQSDYLIIVHPNWWGKPPALLSGWIDRVLKFNIAYTFPKGGEGGVPVGLLKLQKVMIFNTANTAHDREEEVFGNPLDLIWKNCVFEFCGVEDTIRKIFAVVVDSTDEERKNWLIEVEKTVIENINVNLE</sequence>
<dbReference type="Proteomes" id="UP001497602">
    <property type="component" value="Unassembled WGS sequence"/>
</dbReference>
<keyword evidence="5" id="KW-1185">Reference proteome</keyword>
<dbReference type="EC" id="1.6.5.2" evidence="4"/>
<evidence type="ECO:0000256" key="1">
    <source>
        <dbReference type="ARBA" id="ARBA00006252"/>
    </source>
</evidence>
<comment type="similarity">
    <text evidence="1">Belongs to the NAD(P)H dehydrogenase (quinone) family.</text>
</comment>
<evidence type="ECO:0000313" key="5">
    <source>
        <dbReference type="Proteomes" id="UP001497602"/>
    </source>
</evidence>
<dbReference type="Pfam" id="PF02525">
    <property type="entry name" value="Flavodoxin_2"/>
    <property type="match status" value="1"/>
</dbReference>
<organism evidence="4 5">
    <name type="scientific">Tenacibaculum vairaonense</name>
    <dbReference type="NCBI Taxonomy" id="3137860"/>
    <lineage>
        <taxon>Bacteria</taxon>
        <taxon>Pseudomonadati</taxon>
        <taxon>Bacteroidota</taxon>
        <taxon>Flavobacteriia</taxon>
        <taxon>Flavobacteriales</taxon>
        <taxon>Flavobacteriaceae</taxon>
        <taxon>Tenacibaculum</taxon>
    </lineage>
</organism>
<keyword evidence="2 4" id="KW-0560">Oxidoreductase</keyword>
<protein>
    <submittedName>
        <fullName evidence="4">NAD(P)H dehydrogenase (Quinone)</fullName>
        <ecNumber evidence="4">1.6.5.2</ecNumber>
    </submittedName>
</protein>
<name>A0ABP1FB46_9FLAO</name>
<dbReference type="GO" id="GO:0003955">
    <property type="term" value="F:NAD(P)H dehydrogenase (quinone) activity"/>
    <property type="evidence" value="ECO:0007669"/>
    <property type="project" value="UniProtKB-EC"/>
</dbReference>
<dbReference type="RefSeq" id="WP_348738188.1">
    <property type="nucleotide sequence ID" value="NZ_CAXJRC010000013.1"/>
</dbReference>
<dbReference type="EMBL" id="CAXJRC010000013">
    <property type="protein sequence ID" value="CAL2106412.1"/>
    <property type="molecule type" value="Genomic_DNA"/>
</dbReference>
<proteinExistence type="inferred from homology"/>
<evidence type="ECO:0000313" key="4">
    <source>
        <dbReference type="EMBL" id="CAL2106412.1"/>
    </source>
</evidence>
<dbReference type="InterPro" id="IPR029039">
    <property type="entry name" value="Flavoprotein-like_sf"/>
</dbReference>
<evidence type="ECO:0000259" key="3">
    <source>
        <dbReference type="Pfam" id="PF02525"/>
    </source>
</evidence>
<dbReference type="SUPFAM" id="SSF52218">
    <property type="entry name" value="Flavoproteins"/>
    <property type="match status" value="1"/>
</dbReference>
<dbReference type="PANTHER" id="PTHR10204">
    <property type="entry name" value="NAD P H OXIDOREDUCTASE-RELATED"/>
    <property type="match status" value="1"/>
</dbReference>
<comment type="caution">
    <text evidence="4">The sequence shown here is derived from an EMBL/GenBank/DDBJ whole genome shotgun (WGS) entry which is preliminary data.</text>
</comment>
<feature type="domain" description="Flavodoxin-like fold" evidence="3">
    <location>
        <begin position="1"/>
        <end position="162"/>
    </location>
</feature>
<reference evidence="4 5" key="1">
    <citation type="submission" date="2024-05" db="EMBL/GenBank/DDBJ databases">
        <authorList>
            <person name="Duchaud E."/>
        </authorList>
    </citation>
    <scope>NUCLEOTIDE SEQUENCE [LARGE SCALE GENOMIC DNA]</scope>
    <source>
        <strain evidence="4">Ena-SAMPLE-TAB-13-05-2024-13:56:06:370-140305</strain>
    </source>
</reference>
<gene>
    <name evidence="4" type="ORF">T190115A13A_210066</name>
</gene>
<dbReference type="InterPro" id="IPR003680">
    <property type="entry name" value="Flavodoxin_fold"/>
</dbReference>
<dbReference type="Gene3D" id="3.40.50.360">
    <property type="match status" value="1"/>
</dbReference>